<name>A0A059A144_EUCGR</name>
<reference evidence="1" key="1">
    <citation type="submission" date="2013-07" db="EMBL/GenBank/DDBJ databases">
        <title>The genome of Eucalyptus grandis.</title>
        <authorList>
            <person name="Schmutz J."/>
            <person name="Hayes R."/>
            <person name="Myburg A."/>
            <person name="Tuskan G."/>
            <person name="Grattapaglia D."/>
            <person name="Rokhsar D.S."/>
        </authorList>
    </citation>
    <scope>NUCLEOTIDE SEQUENCE</scope>
    <source>
        <tissue evidence="1">Leaf extractions</tissue>
    </source>
</reference>
<dbReference type="Gramene" id="KCW47424">
    <property type="protein sequence ID" value="KCW47424"/>
    <property type="gene ID" value="EUGRSUZ_K01220"/>
</dbReference>
<gene>
    <name evidence="1" type="ORF">EUGRSUZ_K01220</name>
</gene>
<dbReference type="EMBL" id="KK198763">
    <property type="protein sequence ID" value="KCW47424.1"/>
    <property type="molecule type" value="Genomic_DNA"/>
</dbReference>
<proteinExistence type="predicted"/>
<sequence>MSIKVMNKKCRSSTTLLDSLTSGVKVGFIKHYSSFSSRRSEPNLSNLLSKLRQLRSGLTTGVIDKQKIHCIRKE</sequence>
<dbReference type="AlphaFoldDB" id="A0A059A144"/>
<protein>
    <submittedName>
        <fullName evidence="1">Uncharacterized protein</fullName>
    </submittedName>
</protein>
<organism evidence="1">
    <name type="scientific">Eucalyptus grandis</name>
    <name type="common">Flooded gum</name>
    <dbReference type="NCBI Taxonomy" id="71139"/>
    <lineage>
        <taxon>Eukaryota</taxon>
        <taxon>Viridiplantae</taxon>
        <taxon>Streptophyta</taxon>
        <taxon>Embryophyta</taxon>
        <taxon>Tracheophyta</taxon>
        <taxon>Spermatophyta</taxon>
        <taxon>Magnoliopsida</taxon>
        <taxon>eudicotyledons</taxon>
        <taxon>Gunneridae</taxon>
        <taxon>Pentapetalae</taxon>
        <taxon>rosids</taxon>
        <taxon>malvids</taxon>
        <taxon>Myrtales</taxon>
        <taxon>Myrtaceae</taxon>
        <taxon>Myrtoideae</taxon>
        <taxon>Eucalypteae</taxon>
        <taxon>Eucalyptus</taxon>
    </lineage>
</organism>
<accession>A0A059A144</accession>
<evidence type="ECO:0000313" key="1">
    <source>
        <dbReference type="EMBL" id="KCW47424.1"/>
    </source>
</evidence>
<dbReference type="InParanoid" id="A0A059A144"/>